<feature type="compositionally biased region" description="Basic residues" evidence="1">
    <location>
        <begin position="1"/>
        <end position="15"/>
    </location>
</feature>
<proteinExistence type="predicted"/>
<evidence type="ECO:0000313" key="3">
    <source>
        <dbReference type="Proteomes" id="UP001428341"/>
    </source>
</evidence>
<keyword evidence="3" id="KW-1185">Reference proteome</keyword>
<accession>A0AAP0QZM4</accession>
<feature type="compositionally biased region" description="Basic and acidic residues" evidence="1">
    <location>
        <begin position="235"/>
        <end position="247"/>
    </location>
</feature>
<feature type="region of interest" description="Disordered" evidence="1">
    <location>
        <begin position="115"/>
        <end position="206"/>
    </location>
</feature>
<dbReference type="AlphaFoldDB" id="A0AAP0QZM4"/>
<gene>
    <name evidence="2" type="ORF">WN944_012455</name>
</gene>
<organism evidence="2 3">
    <name type="scientific">Citrus x changshan-huyou</name>
    <dbReference type="NCBI Taxonomy" id="2935761"/>
    <lineage>
        <taxon>Eukaryota</taxon>
        <taxon>Viridiplantae</taxon>
        <taxon>Streptophyta</taxon>
        <taxon>Embryophyta</taxon>
        <taxon>Tracheophyta</taxon>
        <taxon>Spermatophyta</taxon>
        <taxon>Magnoliopsida</taxon>
        <taxon>eudicotyledons</taxon>
        <taxon>Gunneridae</taxon>
        <taxon>Pentapetalae</taxon>
        <taxon>rosids</taxon>
        <taxon>malvids</taxon>
        <taxon>Sapindales</taxon>
        <taxon>Rutaceae</taxon>
        <taxon>Aurantioideae</taxon>
        <taxon>Citrus</taxon>
    </lineage>
</organism>
<evidence type="ECO:0000256" key="1">
    <source>
        <dbReference type="SAM" id="MobiDB-lite"/>
    </source>
</evidence>
<dbReference type="Proteomes" id="UP001428341">
    <property type="component" value="Unassembled WGS sequence"/>
</dbReference>
<evidence type="ECO:0000313" key="2">
    <source>
        <dbReference type="EMBL" id="KAK9224006.1"/>
    </source>
</evidence>
<protein>
    <submittedName>
        <fullName evidence="2">Uncharacterized protein</fullName>
    </submittedName>
</protein>
<name>A0AAP0QZM4_9ROSI</name>
<feature type="compositionally biased region" description="Basic and acidic residues" evidence="1">
    <location>
        <begin position="37"/>
        <end position="48"/>
    </location>
</feature>
<dbReference type="PANTHER" id="PTHR37187:SF19">
    <property type="entry name" value="(RAPE) HYPOTHETICAL PROTEIN"/>
    <property type="match status" value="1"/>
</dbReference>
<feature type="region of interest" description="Disordered" evidence="1">
    <location>
        <begin position="1"/>
        <end position="103"/>
    </location>
</feature>
<reference evidence="2 3" key="1">
    <citation type="submission" date="2024-05" db="EMBL/GenBank/DDBJ databases">
        <title>Haplotype-resolved chromosome-level genome assembly of Huyou (Citrus changshanensis).</title>
        <authorList>
            <person name="Miao C."/>
            <person name="Chen W."/>
            <person name="Wu Y."/>
            <person name="Wang L."/>
            <person name="Zhao S."/>
            <person name="Grierson D."/>
            <person name="Xu C."/>
            <person name="Chen K."/>
        </authorList>
    </citation>
    <scope>NUCLEOTIDE SEQUENCE [LARGE SCALE GENOMIC DNA]</scope>
    <source>
        <strain evidence="2">01-14</strain>
        <tissue evidence="2">Leaf</tissue>
    </source>
</reference>
<dbReference type="EMBL" id="JBCGBO010000002">
    <property type="protein sequence ID" value="KAK9224006.1"/>
    <property type="molecule type" value="Genomic_DNA"/>
</dbReference>
<feature type="compositionally biased region" description="Basic and acidic residues" evidence="1">
    <location>
        <begin position="131"/>
        <end position="140"/>
    </location>
</feature>
<dbReference type="PANTHER" id="PTHR37187">
    <property type="entry name" value="EXPRESSED PROTEIN"/>
    <property type="match status" value="1"/>
</dbReference>
<feature type="compositionally biased region" description="Polar residues" evidence="1">
    <location>
        <begin position="276"/>
        <end position="289"/>
    </location>
</feature>
<feature type="region of interest" description="Disordered" evidence="1">
    <location>
        <begin position="235"/>
        <end position="299"/>
    </location>
</feature>
<sequence length="333" mass="35853">MPSGAKKRKAAKKKKEQQANHQQGNSNSNSNSPLGNDDPKSQDERESDGGEAGSPASQDHHNHQHPFQEGNGELEKRDPTPVRSSDSERKSMAEVAQGLEDAQKVGVEAAVNIGREVKTEDDSGSQSINIRHVEFVKESHGGSSSSSSSDNESQVCEKRAASHNGENNPADLFPKEVIQGNEKASLVEADNSAVETAPTGHSVEPLITESEEVIHVTQGDLVEISAVPDVVESLKENKESKRNEEKGNPFVEDNNGTSPTVVETVTNENEGKILPTSVTPTDEISNVGESTRDSKIPDCSENQPFIASAPRVEQRTSWMSCCGLFDVLTCSSR</sequence>
<comment type="caution">
    <text evidence="2">The sequence shown here is derived from an EMBL/GenBank/DDBJ whole genome shotgun (WGS) entry which is preliminary data.</text>
</comment>
<feature type="compositionally biased region" description="Polar residues" evidence="1">
    <location>
        <begin position="254"/>
        <end position="268"/>
    </location>
</feature>
<feature type="compositionally biased region" description="Basic and acidic residues" evidence="1">
    <location>
        <begin position="73"/>
        <end position="92"/>
    </location>
</feature>